<dbReference type="OrthoDB" id="9790390at2"/>
<feature type="chain" id="PRO_5030031219" evidence="5">
    <location>
        <begin position="20"/>
        <end position="154"/>
    </location>
</feature>
<evidence type="ECO:0000256" key="1">
    <source>
        <dbReference type="ARBA" id="ARBA00022448"/>
    </source>
</evidence>
<keyword evidence="5" id="KW-0732">Signal</keyword>
<name>A0A1M4Z7V3_9BACE</name>
<protein>
    <submittedName>
        <fullName evidence="7">Thioredoxin</fullName>
    </submittedName>
</protein>
<evidence type="ECO:0000256" key="4">
    <source>
        <dbReference type="ARBA" id="ARBA00023284"/>
    </source>
</evidence>
<dbReference type="Pfam" id="PF00085">
    <property type="entry name" value="Thioredoxin"/>
    <property type="match status" value="1"/>
</dbReference>
<keyword evidence="1" id="KW-0813">Transport</keyword>
<proteinExistence type="predicted"/>
<dbReference type="InterPro" id="IPR013766">
    <property type="entry name" value="Thioredoxin_domain"/>
</dbReference>
<evidence type="ECO:0000313" key="8">
    <source>
        <dbReference type="Proteomes" id="UP000184436"/>
    </source>
</evidence>
<dbReference type="PANTHER" id="PTHR45663:SF11">
    <property type="entry name" value="GEO12009P1"/>
    <property type="match status" value="1"/>
</dbReference>
<evidence type="ECO:0000256" key="5">
    <source>
        <dbReference type="SAM" id="SignalP"/>
    </source>
</evidence>
<evidence type="ECO:0000256" key="2">
    <source>
        <dbReference type="ARBA" id="ARBA00022982"/>
    </source>
</evidence>
<dbReference type="PROSITE" id="PS00194">
    <property type="entry name" value="THIOREDOXIN_1"/>
    <property type="match status" value="1"/>
</dbReference>
<feature type="domain" description="Thioredoxin" evidence="6">
    <location>
        <begin position="11"/>
        <end position="153"/>
    </location>
</feature>
<dbReference type="Proteomes" id="UP000184436">
    <property type="component" value="Unassembled WGS sequence"/>
</dbReference>
<sequence>MKKVLLMVALVMVSVIVYAFNDREENNQGKKEVTGNGEVIVMDKAMFIKDIFDFEKSKEWKYKGTKPAIIDLYADWCGPCRQTAPIMKELAKEYAGKIVIYKVNVDKQKELAALFNATSIPLFVFIPMKGEPQLFRGAADKATYKKAIDEFLLK</sequence>
<dbReference type="GO" id="GO:0005829">
    <property type="term" value="C:cytosol"/>
    <property type="evidence" value="ECO:0007669"/>
    <property type="project" value="TreeGrafter"/>
</dbReference>
<dbReference type="PROSITE" id="PS51352">
    <property type="entry name" value="THIOREDOXIN_2"/>
    <property type="match status" value="1"/>
</dbReference>
<keyword evidence="3" id="KW-1015">Disulfide bond</keyword>
<evidence type="ECO:0000259" key="6">
    <source>
        <dbReference type="PROSITE" id="PS51352"/>
    </source>
</evidence>
<dbReference type="InterPro" id="IPR036249">
    <property type="entry name" value="Thioredoxin-like_sf"/>
</dbReference>
<dbReference type="STRING" id="871325.SAMN05444349_11212"/>
<dbReference type="CDD" id="cd02947">
    <property type="entry name" value="TRX_family"/>
    <property type="match status" value="1"/>
</dbReference>
<dbReference type="PANTHER" id="PTHR45663">
    <property type="entry name" value="GEO12009P1"/>
    <property type="match status" value="1"/>
</dbReference>
<reference evidence="7 8" key="1">
    <citation type="submission" date="2016-11" db="EMBL/GenBank/DDBJ databases">
        <authorList>
            <person name="Jaros S."/>
            <person name="Januszkiewicz K."/>
            <person name="Wedrychowicz H."/>
        </authorList>
    </citation>
    <scope>NUCLEOTIDE SEQUENCE [LARGE SCALE GENOMIC DNA]</scope>
    <source>
        <strain evidence="7 8">DSM 26883</strain>
    </source>
</reference>
<organism evidence="7 8">
    <name type="scientific">Bacteroides faecichinchillae</name>
    <dbReference type="NCBI Taxonomy" id="871325"/>
    <lineage>
        <taxon>Bacteria</taxon>
        <taxon>Pseudomonadati</taxon>
        <taxon>Bacteroidota</taxon>
        <taxon>Bacteroidia</taxon>
        <taxon>Bacteroidales</taxon>
        <taxon>Bacteroidaceae</taxon>
        <taxon>Bacteroides</taxon>
    </lineage>
</organism>
<gene>
    <name evidence="7" type="ORF">SAMN05444349_11212</name>
</gene>
<keyword evidence="8" id="KW-1185">Reference proteome</keyword>
<dbReference type="GO" id="GO:0015035">
    <property type="term" value="F:protein-disulfide reductase activity"/>
    <property type="evidence" value="ECO:0007669"/>
    <property type="project" value="TreeGrafter"/>
</dbReference>
<dbReference type="GO" id="GO:0045454">
    <property type="term" value="P:cell redox homeostasis"/>
    <property type="evidence" value="ECO:0007669"/>
    <property type="project" value="TreeGrafter"/>
</dbReference>
<accession>A0A1M4Z7V3</accession>
<dbReference type="Gene3D" id="3.40.30.10">
    <property type="entry name" value="Glutaredoxin"/>
    <property type="match status" value="1"/>
</dbReference>
<dbReference type="FunFam" id="3.40.30.10:FF:000229">
    <property type="entry name" value="Thioredoxin (TRX)"/>
    <property type="match status" value="1"/>
</dbReference>
<keyword evidence="4" id="KW-0676">Redox-active center</keyword>
<evidence type="ECO:0000256" key="3">
    <source>
        <dbReference type="ARBA" id="ARBA00023157"/>
    </source>
</evidence>
<dbReference type="AlphaFoldDB" id="A0A1M4Z7V3"/>
<dbReference type="RefSeq" id="WP_025074648.1">
    <property type="nucleotide sequence ID" value="NZ_FQVD01000012.1"/>
</dbReference>
<feature type="signal peptide" evidence="5">
    <location>
        <begin position="1"/>
        <end position="19"/>
    </location>
</feature>
<dbReference type="EMBL" id="FQVD01000012">
    <property type="protein sequence ID" value="SHF14149.1"/>
    <property type="molecule type" value="Genomic_DNA"/>
</dbReference>
<dbReference type="InterPro" id="IPR017937">
    <property type="entry name" value="Thioredoxin_CS"/>
</dbReference>
<keyword evidence="2" id="KW-0249">Electron transport</keyword>
<evidence type="ECO:0000313" key="7">
    <source>
        <dbReference type="EMBL" id="SHF14149.1"/>
    </source>
</evidence>
<dbReference type="SUPFAM" id="SSF52833">
    <property type="entry name" value="Thioredoxin-like"/>
    <property type="match status" value="1"/>
</dbReference>